<gene>
    <name evidence="4" type="primary">Dere\GG26377</name>
    <name evidence="4" type="synonym">GG26377</name>
    <name evidence="4" type="ORF">Dere_GG26377</name>
</gene>
<evidence type="ECO:0000313" key="5">
    <source>
        <dbReference type="Proteomes" id="UP000008711"/>
    </source>
</evidence>
<dbReference type="Pfam" id="PF03227">
    <property type="entry name" value="GILT"/>
    <property type="match status" value="1"/>
</dbReference>
<proteinExistence type="inferred from homology"/>
<reference evidence="4 5" key="2">
    <citation type="journal article" date="2008" name="Bioinformatics">
        <title>Assembly reconciliation.</title>
        <authorList>
            <person name="Zimin A.V."/>
            <person name="Smith D.R."/>
            <person name="Sutton G."/>
            <person name="Yorke J.A."/>
        </authorList>
    </citation>
    <scope>NUCLEOTIDE SEQUENCE [LARGE SCALE GENOMIC DNA]</scope>
    <source>
        <strain evidence="4 5">TSC#14021-0224.01</strain>
    </source>
</reference>
<evidence type="ECO:0000256" key="3">
    <source>
        <dbReference type="SAM" id="Phobius"/>
    </source>
</evidence>
<accession>A0A0Q5WD43</accession>
<keyword evidence="3" id="KW-0472">Membrane</keyword>
<protein>
    <submittedName>
        <fullName evidence="4">Uncharacterized protein, isoform B</fullName>
    </submittedName>
</protein>
<feature type="transmembrane region" description="Helical" evidence="3">
    <location>
        <begin position="12"/>
        <end position="29"/>
    </location>
</feature>
<dbReference type="GO" id="GO:0016671">
    <property type="term" value="F:oxidoreductase activity, acting on a sulfur group of donors, disulfide as acceptor"/>
    <property type="evidence" value="ECO:0007669"/>
    <property type="project" value="InterPro"/>
</dbReference>
<dbReference type="PANTHER" id="PTHR13234">
    <property type="entry name" value="GAMMA-INTERFERON INDUCIBLE LYSOSOMAL THIOL REDUCTASE GILT"/>
    <property type="match status" value="1"/>
</dbReference>
<dbReference type="Proteomes" id="UP000008711">
    <property type="component" value="Unassembled WGS sequence"/>
</dbReference>
<dbReference type="EMBL" id="CH954177">
    <property type="protein sequence ID" value="KQS71076.1"/>
    <property type="molecule type" value="Genomic_DNA"/>
</dbReference>
<evidence type="ECO:0000256" key="1">
    <source>
        <dbReference type="ARBA" id="ARBA00005679"/>
    </source>
</evidence>
<keyword evidence="3" id="KW-0812">Transmembrane</keyword>
<keyword evidence="2" id="KW-0325">Glycoprotein</keyword>
<keyword evidence="5" id="KW-1185">Reference proteome</keyword>
<dbReference type="PANTHER" id="PTHR13234:SF71">
    <property type="entry name" value="GAMMA-INTERFERON-INDUCIBLE LYSOSOMAL THIOL REDUCTASE-LIKE PROTEIN"/>
    <property type="match status" value="1"/>
</dbReference>
<evidence type="ECO:0000313" key="4">
    <source>
        <dbReference type="EMBL" id="KQS71076.1"/>
    </source>
</evidence>
<comment type="similarity">
    <text evidence="1">Belongs to the GILT family.</text>
</comment>
<name>A0A0Q5WD43_DROER</name>
<dbReference type="KEGG" id="der:26526201"/>
<dbReference type="InterPro" id="IPR004911">
    <property type="entry name" value="Interferon-induced_GILT"/>
</dbReference>
<evidence type="ECO:0000256" key="2">
    <source>
        <dbReference type="ARBA" id="ARBA00023180"/>
    </source>
</evidence>
<keyword evidence="3" id="KW-1133">Transmembrane helix</keyword>
<organism evidence="4 5">
    <name type="scientific">Drosophila erecta</name>
    <name type="common">Fruit fly</name>
    <dbReference type="NCBI Taxonomy" id="7220"/>
    <lineage>
        <taxon>Eukaryota</taxon>
        <taxon>Metazoa</taxon>
        <taxon>Ecdysozoa</taxon>
        <taxon>Arthropoda</taxon>
        <taxon>Hexapoda</taxon>
        <taxon>Insecta</taxon>
        <taxon>Pterygota</taxon>
        <taxon>Neoptera</taxon>
        <taxon>Endopterygota</taxon>
        <taxon>Diptera</taxon>
        <taxon>Brachycera</taxon>
        <taxon>Muscomorpha</taxon>
        <taxon>Ephydroidea</taxon>
        <taxon>Drosophilidae</taxon>
        <taxon>Drosophila</taxon>
        <taxon>Sophophora</taxon>
    </lineage>
</organism>
<reference evidence="4 5" key="1">
    <citation type="journal article" date="2007" name="Nature">
        <title>Evolution of genes and genomes on the Drosophila phylogeny.</title>
        <authorList>
            <consortium name="Drosophila 12 Genomes Consortium"/>
            <person name="Clark A.G."/>
            <person name="Eisen M.B."/>
            <person name="Smith D.R."/>
            <person name="Bergman C.M."/>
            <person name="Oliver B."/>
            <person name="Markow T.A."/>
            <person name="Kaufman T.C."/>
            <person name="Kellis M."/>
            <person name="Gelbart W."/>
            <person name="Iyer V.N."/>
            <person name="Pollard D.A."/>
            <person name="Sackton T.B."/>
            <person name="Larracuente A.M."/>
            <person name="Singh N.D."/>
            <person name="Abad J.P."/>
            <person name="Abt D.N."/>
            <person name="Adryan B."/>
            <person name="Aguade M."/>
            <person name="Akashi H."/>
            <person name="Anderson W.W."/>
            <person name="Aquadro C.F."/>
            <person name="Ardell D.H."/>
            <person name="Arguello R."/>
            <person name="Artieri C.G."/>
            <person name="Barbash D.A."/>
            <person name="Barker D."/>
            <person name="Barsanti P."/>
            <person name="Batterham P."/>
            <person name="Batzoglou S."/>
            <person name="Begun D."/>
            <person name="Bhutkar A."/>
            <person name="Blanco E."/>
            <person name="Bosak S.A."/>
            <person name="Bradley R.K."/>
            <person name="Brand A.D."/>
            <person name="Brent M.R."/>
            <person name="Brooks A.N."/>
            <person name="Brown R.H."/>
            <person name="Butlin R.K."/>
            <person name="Caggese C."/>
            <person name="Calvi B.R."/>
            <person name="Bernardo de Carvalho A."/>
            <person name="Caspi A."/>
            <person name="Castrezana S."/>
            <person name="Celniker S.E."/>
            <person name="Chang J.L."/>
            <person name="Chapple C."/>
            <person name="Chatterji S."/>
            <person name="Chinwalla A."/>
            <person name="Civetta A."/>
            <person name="Clifton S.W."/>
            <person name="Comeron J.M."/>
            <person name="Costello J.C."/>
            <person name="Coyne J.A."/>
            <person name="Daub J."/>
            <person name="David R.G."/>
            <person name="Delcher A.L."/>
            <person name="Delehaunty K."/>
            <person name="Do C.B."/>
            <person name="Ebling H."/>
            <person name="Edwards K."/>
            <person name="Eickbush T."/>
            <person name="Evans J.D."/>
            <person name="Filipski A."/>
            <person name="Findeiss S."/>
            <person name="Freyhult E."/>
            <person name="Fulton L."/>
            <person name="Fulton R."/>
            <person name="Garcia A.C."/>
            <person name="Gardiner A."/>
            <person name="Garfield D.A."/>
            <person name="Garvin B.E."/>
            <person name="Gibson G."/>
            <person name="Gilbert D."/>
            <person name="Gnerre S."/>
            <person name="Godfrey J."/>
            <person name="Good R."/>
            <person name="Gotea V."/>
            <person name="Gravely B."/>
            <person name="Greenberg A.J."/>
            <person name="Griffiths-Jones S."/>
            <person name="Gross S."/>
            <person name="Guigo R."/>
            <person name="Gustafson E.A."/>
            <person name="Haerty W."/>
            <person name="Hahn M.W."/>
            <person name="Halligan D.L."/>
            <person name="Halpern A.L."/>
            <person name="Halter G.M."/>
            <person name="Han M.V."/>
            <person name="Heger A."/>
            <person name="Hillier L."/>
            <person name="Hinrichs A.S."/>
            <person name="Holmes I."/>
            <person name="Hoskins R.A."/>
            <person name="Hubisz M.J."/>
            <person name="Hultmark D."/>
            <person name="Huntley M.A."/>
            <person name="Jaffe D.B."/>
            <person name="Jagadeeshan S."/>
            <person name="Jeck W.R."/>
            <person name="Johnson J."/>
            <person name="Jones C.D."/>
            <person name="Jordan W.C."/>
            <person name="Karpen G.H."/>
            <person name="Kataoka E."/>
            <person name="Keightley P.D."/>
            <person name="Kheradpour P."/>
            <person name="Kirkness E.F."/>
            <person name="Koerich L.B."/>
            <person name="Kristiansen K."/>
            <person name="Kudrna D."/>
            <person name="Kulathinal R.J."/>
            <person name="Kumar S."/>
            <person name="Kwok R."/>
            <person name="Lander E."/>
            <person name="Langley C.H."/>
            <person name="Lapoint R."/>
            <person name="Lazzaro B.P."/>
            <person name="Lee S.J."/>
            <person name="Levesque L."/>
            <person name="Li R."/>
            <person name="Lin C.F."/>
            <person name="Lin M.F."/>
            <person name="Lindblad-Toh K."/>
            <person name="Llopart A."/>
            <person name="Long M."/>
            <person name="Low L."/>
            <person name="Lozovsky E."/>
            <person name="Lu J."/>
            <person name="Luo M."/>
            <person name="Machado C.A."/>
            <person name="Makalowski W."/>
            <person name="Marzo M."/>
            <person name="Matsuda M."/>
            <person name="Matzkin L."/>
            <person name="McAllister B."/>
            <person name="McBride C.S."/>
            <person name="McKernan B."/>
            <person name="McKernan K."/>
            <person name="Mendez-Lago M."/>
            <person name="Minx P."/>
            <person name="Mollenhauer M.U."/>
            <person name="Montooth K."/>
            <person name="Mount S.M."/>
            <person name="Mu X."/>
            <person name="Myers E."/>
            <person name="Negre B."/>
            <person name="Newfeld S."/>
            <person name="Nielsen R."/>
            <person name="Noor M.A."/>
            <person name="O'Grady P."/>
            <person name="Pachter L."/>
            <person name="Papaceit M."/>
            <person name="Parisi M.J."/>
            <person name="Parisi M."/>
            <person name="Parts L."/>
            <person name="Pedersen J.S."/>
            <person name="Pesole G."/>
            <person name="Phillippy A.M."/>
            <person name="Ponting C.P."/>
            <person name="Pop M."/>
            <person name="Porcelli D."/>
            <person name="Powell J.R."/>
            <person name="Prohaska S."/>
            <person name="Pruitt K."/>
            <person name="Puig M."/>
            <person name="Quesneville H."/>
            <person name="Ram K.R."/>
            <person name="Rand D."/>
            <person name="Rasmussen M.D."/>
            <person name="Reed L.K."/>
            <person name="Reenan R."/>
            <person name="Reily A."/>
            <person name="Remington K.A."/>
            <person name="Rieger T.T."/>
            <person name="Ritchie M.G."/>
            <person name="Robin C."/>
            <person name="Rogers Y.H."/>
            <person name="Rohde C."/>
            <person name="Rozas J."/>
            <person name="Rubenfield M.J."/>
            <person name="Ruiz A."/>
            <person name="Russo S."/>
            <person name="Salzberg S.L."/>
            <person name="Sanchez-Gracia A."/>
            <person name="Saranga D.J."/>
            <person name="Sato H."/>
            <person name="Schaeffer S.W."/>
            <person name="Schatz M.C."/>
            <person name="Schlenke T."/>
            <person name="Schwartz R."/>
            <person name="Segarra C."/>
            <person name="Singh R.S."/>
            <person name="Sirot L."/>
            <person name="Sirota M."/>
            <person name="Sisneros N.B."/>
            <person name="Smith C.D."/>
            <person name="Smith T.F."/>
            <person name="Spieth J."/>
            <person name="Stage D.E."/>
            <person name="Stark A."/>
            <person name="Stephan W."/>
            <person name="Strausberg R.L."/>
            <person name="Strempel S."/>
            <person name="Sturgill D."/>
            <person name="Sutton G."/>
            <person name="Sutton G.G."/>
            <person name="Tao W."/>
            <person name="Teichmann S."/>
            <person name="Tobari Y.N."/>
            <person name="Tomimura Y."/>
            <person name="Tsolas J.M."/>
            <person name="Valente V.L."/>
            <person name="Venter E."/>
            <person name="Venter J.C."/>
            <person name="Vicario S."/>
            <person name="Vieira F.G."/>
            <person name="Vilella A.J."/>
            <person name="Villasante A."/>
            <person name="Walenz B."/>
            <person name="Wang J."/>
            <person name="Wasserman M."/>
            <person name="Watts T."/>
            <person name="Wilson D."/>
            <person name="Wilson R.K."/>
            <person name="Wing R.A."/>
            <person name="Wolfner M.F."/>
            <person name="Wong A."/>
            <person name="Wong G.K."/>
            <person name="Wu C.I."/>
            <person name="Wu G."/>
            <person name="Yamamoto D."/>
            <person name="Yang H.P."/>
            <person name="Yang S.P."/>
            <person name="Yorke J.A."/>
            <person name="Yoshida K."/>
            <person name="Zdobnov E."/>
            <person name="Zhang P."/>
            <person name="Zhang Y."/>
            <person name="Zimin A.V."/>
            <person name="Baldwin J."/>
            <person name="Abdouelleil A."/>
            <person name="Abdulkadir J."/>
            <person name="Abebe A."/>
            <person name="Abera B."/>
            <person name="Abreu J."/>
            <person name="Acer S.C."/>
            <person name="Aftuck L."/>
            <person name="Alexander A."/>
            <person name="An P."/>
            <person name="Anderson E."/>
            <person name="Anderson S."/>
            <person name="Arachi H."/>
            <person name="Azer M."/>
            <person name="Bachantsang P."/>
            <person name="Barry A."/>
            <person name="Bayul T."/>
            <person name="Berlin A."/>
            <person name="Bessette D."/>
            <person name="Bloom T."/>
            <person name="Blye J."/>
            <person name="Boguslavskiy L."/>
            <person name="Bonnet C."/>
            <person name="Boukhgalter B."/>
            <person name="Bourzgui I."/>
            <person name="Brown A."/>
            <person name="Cahill P."/>
            <person name="Channer S."/>
            <person name="Cheshatsang Y."/>
            <person name="Chuda L."/>
            <person name="Citroen M."/>
            <person name="Collymore A."/>
            <person name="Cooke P."/>
            <person name="Costello M."/>
            <person name="D'Aco K."/>
            <person name="Daza R."/>
            <person name="De Haan G."/>
            <person name="DeGray S."/>
            <person name="DeMaso C."/>
            <person name="Dhargay N."/>
            <person name="Dooley K."/>
            <person name="Dooley E."/>
            <person name="Doricent M."/>
            <person name="Dorje P."/>
            <person name="Dorjee K."/>
            <person name="Dupes A."/>
            <person name="Elong R."/>
            <person name="Falk J."/>
            <person name="Farina A."/>
            <person name="Faro S."/>
            <person name="Ferguson D."/>
            <person name="Fisher S."/>
            <person name="Foley C.D."/>
            <person name="Franke A."/>
            <person name="Friedrich D."/>
            <person name="Gadbois L."/>
            <person name="Gearin G."/>
            <person name="Gearin C.R."/>
            <person name="Giannoukos G."/>
            <person name="Goode T."/>
            <person name="Graham J."/>
            <person name="Grandbois E."/>
            <person name="Grewal S."/>
            <person name="Gyaltsen K."/>
            <person name="Hafez N."/>
            <person name="Hagos B."/>
            <person name="Hall J."/>
            <person name="Henson C."/>
            <person name="Hollinger A."/>
            <person name="Honan T."/>
            <person name="Huard M.D."/>
            <person name="Hughes L."/>
            <person name="Hurhula B."/>
            <person name="Husby M.E."/>
            <person name="Kamat A."/>
            <person name="Kanga B."/>
            <person name="Kashin S."/>
            <person name="Khazanovich D."/>
            <person name="Kisner P."/>
            <person name="Lance K."/>
            <person name="Lara M."/>
            <person name="Lee W."/>
            <person name="Lennon N."/>
            <person name="Letendre F."/>
            <person name="LeVine R."/>
            <person name="Lipovsky A."/>
            <person name="Liu X."/>
            <person name="Liu J."/>
            <person name="Liu S."/>
            <person name="Lokyitsang T."/>
            <person name="Lokyitsang Y."/>
            <person name="Lubonja R."/>
            <person name="Lui A."/>
            <person name="MacDonald P."/>
            <person name="Magnisalis V."/>
            <person name="Maru K."/>
            <person name="Matthews C."/>
            <person name="McCusker W."/>
            <person name="McDonough S."/>
            <person name="Mehta T."/>
            <person name="Meldrim J."/>
            <person name="Meneus L."/>
            <person name="Mihai O."/>
            <person name="Mihalev A."/>
            <person name="Mihova T."/>
            <person name="Mittelman R."/>
            <person name="Mlenga V."/>
            <person name="Montmayeur A."/>
            <person name="Mulrain L."/>
            <person name="Navidi A."/>
            <person name="Naylor J."/>
            <person name="Negash T."/>
            <person name="Nguyen T."/>
            <person name="Nguyen N."/>
            <person name="Nicol R."/>
            <person name="Norbu C."/>
            <person name="Norbu N."/>
            <person name="Novod N."/>
            <person name="O'Neill B."/>
            <person name="Osman S."/>
            <person name="Markiewicz E."/>
            <person name="Oyono O.L."/>
            <person name="Patti C."/>
            <person name="Phunkhang P."/>
            <person name="Pierre F."/>
            <person name="Priest M."/>
            <person name="Raghuraman S."/>
            <person name="Rege F."/>
            <person name="Reyes R."/>
            <person name="Rise C."/>
            <person name="Rogov P."/>
            <person name="Ross K."/>
            <person name="Ryan E."/>
            <person name="Settipalli S."/>
            <person name="Shea T."/>
            <person name="Sherpa N."/>
            <person name="Shi L."/>
            <person name="Shih D."/>
            <person name="Sparrow T."/>
            <person name="Spaulding J."/>
            <person name="Stalker J."/>
            <person name="Stange-Thomann N."/>
            <person name="Stavropoulos S."/>
            <person name="Stone C."/>
            <person name="Strader C."/>
            <person name="Tesfaye S."/>
            <person name="Thomson T."/>
            <person name="Thoulutsang Y."/>
            <person name="Thoulutsang D."/>
            <person name="Topham K."/>
            <person name="Topping I."/>
            <person name="Tsamla T."/>
            <person name="Vassiliev H."/>
            <person name="Vo A."/>
            <person name="Wangchuk T."/>
            <person name="Wangdi T."/>
            <person name="Weiand M."/>
            <person name="Wilkinson J."/>
            <person name="Wilson A."/>
            <person name="Yadav S."/>
            <person name="Young G."/>
            <person name="Yu Q."/>
            <person name="Zembek L."/>
            <person name="Zhong D."/>
            <person name="Zimmer A."/>
            <person name="Zwirko Z."/>
            <person name="Jaffe D.B."/>
            <person name="Alvarez P."/>
            <person name="Brockman W."/>
            <person name="Butler J."/>
            <person name="Chin C."/>
            <person name="Gnerre S."/>
            <person name="Grabherr M."/>
            <person name="Kleber M."/>
            <person name="Mauceli E."/>
            <person name="MacCallum I."/>
        </authorList>
    </citation>
    <scope>NUCLEOTIDE SEQUENCE [LARGE SCALE GENOMIC DNA]</scope>
    <source>
        <strain evidence="4 5">TSC#14021-0224.01</strain>
    </source>
</reference>
<dbReference type="AlphaFoldDB" id="A0A0Q5WD43"/>
<dbReference type="Gene3D" id="3.40.30.10">
    <property type="entry name" value="Glutaredoxin"/>
    <property type="match status" value="1"/>
</dbReference>
<sequence length="228" mass="25645">MLSIRKRIHKGLFVVVVLVCLFIILLWNSPLPVITSQLHDRAASKVVVTVYYEALCPDSKYFLAKQLLPTFKIAKSIMEVKLAPYGKAKTKQYNGKITFDCQHGPTECQANIYHACAAEMIEDPLLRLEVATCMIMDNRLPEEAMYKCAKQFNFDVTIIQNCFESNRGVDLLKVIGEATHLLRPPVTFIPTITIDGSQGRQESILKDLFSEICKAAGDSEEVKDVCQN</sequence>
<dbReference type="OrthoDB" id="958254at2759"/>